<organism evidence="1 2">
    <name type="scientific">Extremus antarcticus</name>
    <dbReference type="NCBI Taxonomy" id="702011"/>
    <lineage>
        <taxon>Eukaryota</taxon>
        <taxon>Fungi</taxon>
        <taxon>Dikarya</taxon>
        <taxon>Ascomycota</taxon>
        <taxon>Pezizomycotina</taxon>
        <taxon>Dothideomycetes</taxon>
        <taxon>Dothideomycetidae</taxon>
        <taxon>Mycosphaerellales</taxon>
        <taxon>Extremaceae</taxon>
        <taxon>Extremus</taxon>
    </lineage>
</organism>
<comment type="caution">
    <text evidence="1">The sequence shown here is derived from an EMBL/GenBank/DDBJ whole genome shotgun (WGS) entry which is preliminary data.</text>
</comment>
<evidence type="ECO:0000313" key="2">
    <source>
        <dbReference type="Proteomes" id="UP001271007"/>
    </source>
</evidence>
<evidence type="ECO:0000313" key="1">
    <source>
        <dbReference type="EMBL" id="KAK3048424.1"/>
    </source>
</evidence>
<dbReference type="Proteomes" id="UP001271007">
    <property type="component" value="Unassembled WGS sequence"/>
</dbReference>
<accession>A0AAJ0D7Y6</accession>
<keyword evidence="2" id="KW-1185">Reference proteome</keyword>
<sequence length="140" mass="14641">MVMLKHDPVLDCTLGEVRLTCACQTLRGVRTWANNINDATAKINALKKIDTAIANAEANAAVAASTTKALGAFGASTYIIGGTFGIIDIGDGADPGQIDGGDLEPVLESLFTQSREFLEKMGRMAAGHAEEGDDYNLLPG</sequence>
<gene>
    <name evidence="1" type="ORF">LTR09_010255</name>
</gene>
<proteinExistence type="predicted"/>
<dbReference type="EMBL" id="JAWDJX010000049">
    <property type="protein sequence ID" value="KAK3048424.1"/>
    <property type="molecule type" value="Genomic_DNA"/>
</dbReference>
<reference evidence="1" key="1">
    <citation type="submission" date="2023-04" db="EMBL/GenBank/DDBJ databases">
        <title>Black Yeasts Isolated from many extreme environments.</title>
        <authorList>
            <person name="Coleine C."/>
            <person name="Stajich J.E."/>
            <person name="Selbmann L."/>
        </authorList>
    </citation>
    <scope>NUCLEOTIDE SEQUENCE</scope>
    <source>
        <strain evidence="1">CCFEE 5312</strain>
    </source>
</reference>
<name>A0AAJ0D7Y6_9PEZI</name>
<dbReference type="AlphaFoldDB" id="A0AAJ0D7Y6"/>
<protein>
    <submittedName>
        <fullName evidence="1">Uncharacterized protein</fullName>
    </submittedName>
</protein>